<dbReference type="InterPro" id="IPR000635">
    <property type="entry name" value="Viral_ssDNA-bd"/>
</dbReference>
<keyword evidence="9" id="KW-1185">Reference proteome</keyword>
<evidence type="ECO:0000256" key="4">
    <source>
        <dbReference type="ARBA" id="ARBA00022771"/>
    </source>
</evidence>
<dbReference type="Proteomes" id="UP000243553">
    <property type="component" value="Segment"/>
</dbReference>
<evidence type="ECO:0000256" key="5">
    <source>
        <dbReference type="ARBA" id="ARBA00022833"/>
    </source>
</evidence>
<dbReference type="SUPFAM" id="SSF118208">
    <property type="entry name" value="Viral ssDNA binding protein"/>
    <property type="match status" value="1"/>
</dbReference>
<feature type="compositionally biased region" description="Gly residues" evidence="7">
    <location>
        <begin position="447"/>
        <end position="460"/>
    </location>
</feature>
<organism evidence="8 9">
    <name type="scientific">Herpesvirus ateles type 1 (strain Lennette)</name>
    <dbReference type="NCBI Taxonomy" id="35243"/>
    <lineage>
        <taxon>Viruses</taxon>
        <taxon>Duplodnaviria</taxon>
        <taxon>Heunggongvirae</taxon>
        <taxon>Peploviricota</taxon>
        <taxon>Herviviricetes</taxon>
        <taxon>Herpesvirales</taxon>
        <taxon>Orthoherpesviridae</taxon>
        <taxon>Alphaherpesvirinae</taxon>
        <taxon>Simplexvirus</taxon>
        <taxon>Simplexvirus atelinealpha1</taxon>
    </lineage>
</organism>
<dbReference type="Gene3D" id="1.10.150.560">
    <property type="match status" value="1"/>
</dbReference>
<keyword evidence="3" id="KW-0479">Metal-binding</keyword>
<accession>A0A1S6JLN2</accession>
<feature type="region of interest" description="Disordered" evidence="7">
    <location>
        <begin position="422"/>
        <end position="461"/>
    </location>
</feature>
<dbReference type="InterPro" id="IPR035989">
    <property type="entry name" value="DBP_sf"/>
</dbReference>
<keyword evidence="1" id="KW-1048">Host nucleus</keyword>
<feature type="compositionally biased region" description="Gly residues" evidence="7">
    <location>
        <begin position="294"/>
        <end position="309"/>
    </location>
</feature>
<dbReference type="KEGG" id="vg:32707852"/>
<dbReference type="Gene3D" id="1.20.190.40">
    <property type="entry name" value="Viral ssDNA binding protein, head domain"/>
    <property type="match status" value="2"/>
</dbReference>
<dbReference type="GO" id="GO:0042025">
    <property type="term" value="C:host cell nucleus"/>
    <property type="evidence" value="ECO:0007669"/>
    <property type="project" value="InterPro"/>
</dbReference>
<gene>
    <name evidence="8" type="primary">UL29</name>
</gene>
<keyword evidence="5" id="KW-0862">Zinc</keyword>
<protein>
    <submittedName>
        <fullName evidence="8">Single strand DNA-binding protein</fullName>
    </submittedName>
</protein>
<dbReference type="GO" id="GO:0003697">
    <property type="term" value="F:single-stranded DNA binding"/>
    <property type="evidence" value="ECO:0007669"/>
    <property type="project" value="InterPro"/>
</dbReference>
<reference evidence="8 9" key="1">
    <citation type="journal article" date="2017" name="Arch. Virol.">
        <title>Sequence of the ateline alphaherpesvirus 1 (HVA1) genome.</title>
        <authorList>
            <person name="Eberle R."/>
            <person name="Black D.H."/>
        </authorList>
    </citation>
    <scope>NUCLEOTIDE SEQUENCE [LARGE SCALE GENOMIC DNA]</scope>
    <source>
        <strain evidence="8">Lennette</strain>
    </source>
</reference>
<evidence type="ECO:0000313" key="9">
    <source>
        <dbReference type="Proteomes" id="UP000243553"/>
    </source>
</evidence>
<evidence type="ECO:0000256" key="3">
    <source>
        <dbReference type="ARBA" id="ARBA00022723"/>
    </source>
</evidence>
<dbReference type="HAMAP" id="MF_04007">
    <property type="entry name" value="HSV_DNBI"/>
    <property type="match status" value="1"/>
</dbReference>
<dbReference type="EMBL" id="KY385637">
    <property type="protein sequence ID" value="AQS79186.1"/>
    <property type="molecule type" value="Genomic_DNA"/>
</dbReference>
<feature type="compositionally biased region" description="Basic and acidic residues" evidence="7">
    <location>
        <begin position="1204"/>
        <end position="1226"/>
    </location>
</feature>
<feature type="region of interest" description="Disordered" evidence="7">
    <location>
        <begin position="294"/>
        <end position="315"/>
    </location>
</feature>
<keyword evidence="4" id="KW-0863">Zinc-finger</keyword>
<dbReference type="InterPro" id="IPR043031">
    <property type="entry name" value="Viral_ssDBP_head"/>
</dbReference>
<dbReference type="GO" id="GO:0006260">
    <property type="term" value="P:DNA replication"/>
    <property type="evidence" value="ECO:0007669"/>
    <property type="project" value="UniProtKB-KW"/>
</dbReference>
<sequence length="1226" mass="130083">MDAKAKTATVQLEPGPIGYVYARAAEFDRRRELELLAARSADSDTAVVPLVVGLTVESGFASNVAAVAGSRTTGLGGTGVTLKLMPTHYSPSAYVFHGGHHLSPSSLAPNLGRLCAQARERFGFSDYDPRPADLKNETTGVALCRTLGLDPENTILYLVVTEAFREAVYLCNAFLHLGGASAATVGGDAVTRVPLYPLQMFTPDFNRVLAEPFNRNHRSIGEDFEYPLPFFNRQLCRLLFEAVLGPAAVALRARNVDAVARAAAHMAFDENHEGAALPADMTFTAFEAAGGPAAGAGPGAGRGRAGDGGKPAPNGGFERRLASVMAADAALALETLMATAVFDETPTNAEAWPMLEGLETPLERASAVGAYLGRAAGLVAAMVFSTNSALHMTEVDDAGPADPKDPSAPSFYRFYLIPAPHVAGNPQVDRDGRPVPGQEGRPSVPLNGGGGRGGSAGPGGAAAAAAEFSQDHLAMACGFSPSLLAKMLFYLERSDGGAIGGRPELDVIRYVGDTARAEVPCDLCSPETRHACAHTTMLRLRPRSPRFGGGAARGAIGVFGTMNSAYSDCDVLGNYAAFSALKRPECTDSARAVMQDTYRAAAERVMAELEQLQYVEAGVPTSLARLEAVLTGREAFRTVVGNVRQVVEREVAQLMRNLVEVRDYKIREAILEANHAMSLTLDPYSCGPCPLLQLLVRRSNLAVFQDLALSQCHGVFAGQSVEGRNFRNQFQPVLRRRVMDLLNGGFLPARTLTLALADGGIVAPDLRGPQDAPPVADLEGDLARVSFDLPREMRVKSRVLFAGASGAASEAARARAASLQALYQRPEKRVDILAGPVGFLLKQFHHVLFPGGKPPGSDQPNPHWFWTSLQRNQLPARLLSRDDIDLIAYVKRFSADYGAMNYINLAPSNLSELAMYYMANQILRYCNHSTYYINTVTAILAGSRRPRDPASAAAWAAPAGADLEASARAIVAAPEAHPGAWTSAFVGCNLLRPVMAARPMVVLALSISKYYGMAGNTRVFQAGNWAGLLGGRNACPLLVFDRTRRFLLACPRAGFLCSAAAFSGSARESSLCEQLRAIVAEGGSSVASAVFSAAVKALGARTAQLQPEDWLALTEDDYLSEELAEFVRRTLRAGGGEWSAEAAAEVAREAEALVTQTTAGDEEVFNFGACDDVDDDGALAACLGGGEADPGAFGPPGGAKKRPPPRDDLFAEGSGDKRPHLTLDML</sequence>
<organismHost>
    <name type="scientific">Ateles</name>
    <dbReference type="NCBI Taxonomy" id="9506"/>
</organismHost>
<evidence type="ECO:0000256" key="7">
    <source>
        <dbReference type="SAM" id="MobiDB-lite"/>
    </source>
</evidence>
<evidence type="ECO:0000313" key="8">
    <source>
        <dbReference type="EMBL" id="AQS79186.1"/>
    </source>
</evidence>
<dbReference type="Pfam" id="PF00747">
    <property type="entry name" value="Viral_DNA_bp"/>
    <property type="match status" value="1"/>
</dbReference>
<dbReference type="GeneID" id="32707852"/>
<evidence type="ECO:0000256" key="1">
    <source>
        <dbReference type="ARBA" id="ARBA00022562"/>
    </source>
</evidence>
<dbReference type="RefSeq" id="YP_009361908.1">
    <property type="nucleotide sequence ID" value="NC_034446.1"/>
</dbReference>
<name>A0A1S6JLN2_HSVA1</name>
<dbReference type="GO" id="GO:0008270">
    <property type="term" value="F:zinc ion binding"/>
    <property type="evidence" value="ECO:0007669"/>
    <property type="project" value="UniProtKB-KW"/>
</dbReference>
<evidence type="ECO:0000256" key="2">
    <source>
        <dbReference type="ARBA" id="ARBA00022705"/>
    </source>
</evidence>
<keyword evidence="2" id="KW-0235">DNA replication</keyword>
<proteinExistence type="inferred from homology"/>
<keyword evidence="6 8" id="KW-0238">DNA-binding</keyword>
<dbReference type="FunFam" id="1.20.190.40:FF:000002">
    <property type="entry name" value="Major DNA-binding protein"/>
    <property type="match status" value="1"/>
</dbReference>
<evidence type="ECO:0000256" key="6">
    <source>
        <dbReference type="ARBA" id="ARBA00023125"/>
    </source>
</evidence>
<feature type="region of interest" description="Disordered" evidence="7">
    <location>
        <begin position="1187"/>
        <end position="1226"/>
    </location>
</feature>